<evidence type="ECO:0000313" key="12">
    <source>
        <dbReference type="EMBL" id="XBP71233.1"/>
    </source>
</evidence>
<keyword evidence="4" id="KW-0479">Metal-binding</keyword>
<dbReference type="EMBL" id="CP157675">
    <property type="protein sequence ID" value="XBP71233.1"/>
    <property type="molecule type" value="Genomic_DNA"/>
</dbReference>
<dbReference type="SMART" id="SM00710">
    <property type="entry name" value="PbH1"/>
    <property type="match status" value="4"/>
</dbReference>
<evidence type="ECO:0000256" key="8">
    <source>
        <dbReference type="ARBA" id="ARBA00038263"/>
    </source>
</evidence>
<keyword evidence="3" id="KW-0964">Secreted</keyword>
<evidence type="ECO:0000256" key="9">
    <source>
        <dbReference type="SAM" id="MobiDB-lite"/>
    </source>
</evidence>
<evidence type="ECO:0000256" key="1">
    <source>
        <dbReference type="ARBA" id="ARBA00001913"/>
    </source>
</evidence>
<dbReference type="InterPro" id="IPR012334">
    <property type="entry name" value="Pectin_lyas_fold"/>
</dbReference>
<dbReference type="Pfam" id="PF13229">
    <property type="entry name" value="Beta_helix"/>
    <property type="match status" value="1"/>
</dbReference>
<dbReference type="InterPro" id="IPR052052">
    <property type="entry name" value="Polysaccharide_Lyase_9"/>
</dbReference>
<dbReference type="Pfam" id="PF07602">
    <property type="entry name" value="DUF1565"/>
    <property type="match status" value="1"/>
</dbReference>
<dbReference type="InterPro" id="IPR039448">
    <property type="entry name" value="Beta_helix"/>
</dbReference>
<dbReference type="NCBIfam" id="NF041518">
    <property type="entry name" value="choice_anch_Q"/>
    <property type="match status" value="1"/>
</dbReference>
<evidence type="ECO:0000256" key="3">
    <source>
        <dbReference type="ARBA" id="ARBA00022525"/>
    </source>
</evidence>
<dbReference type="SUPFAM" id="SSF51126">
    <property type="entry name" value="Pectin lyase-like"/>
    <property type="match status" value="1"/>
</dbReference>
<comment type="similarity">
    <text evidence="8">Belongs to the polysaccharide lyase 9 family.</text>
</comment>
<dbReference type="PANTHER" id="PTHR40088">
    <property type="entry name" value="PECTATE LYASE (EUROFUNG)"/>
    <property type="match status" value="1"/>
</dbReference>
<keyword evidence="7" id="KW-0456">Lyase</keyword>
<evidence type="ECO:0000256" key="5">
    <source>
        <dbReference type="ARBA" id="ARBA00022729"/>
    </source>
</evidence>
<name>A0AAU7LW90_9BURK</name>
<dbReference type="GO" id="GO:0016837">
    <property type="term" value="F:carbon-oxygen lyase activity, acting on polysaccharides"/>
    <property type="evidence" value="ECO:0007669"/>
    <property type="project" value="TreeGrafter"/>
</dbReference>
<keyword evidence="5" id="KW-0732">Signal</keyword>
<gene>
    <name evidence="12" type="ORF">ABLV49_05360</name>
</gene>
<dbReference type="GO" id="GO:0046872">
    <property type="term" value="F:metal ion binding"/>
    <property type="evidence" value="ECO:0007669"/>
    <property type="project" value="UniProtKB-KW"/>
</dbReference>
<dbReference type="RefSeq" id="WP_349280603.1">
    <property type="nucleotide sequence ID" value="NZ_CBCSCU010000021.1"/>
</dbReference>
<reference evidence="12" key="1">
    <citation type="submission" date="2024-05" db="EMBL/GenBank/DDBJ databases">
        <authorList>
            <person name="Bunk B."/>
            <person name="Swiderski J."/>
            <person name="Sproer C."/>
            <person name="Thiel V."/>
        </authorList>
    </citation>
    <scope>NUCLEOTIDE SEQUENCE</scope>
    <source>
        <strain evidence="12">DSM 17735</strain>
    </source>
</reference>
<proteinExistence type="inferred from homology"/>
<evidence type="ECO:0000256" key="4">
    <source>
        <dbReference type="ARBA" id="ARBA00022723"/>
    </source>
</evidence>
<dbReference type="PANTHER" id="PTHR40088:SF1">
    <property type="entry name" value="PECTATE LYASE PEL9"/>
    <property type="match status" value="1"/>
</dbReference>
<sequence>MQKPTALAIRTTLIKSPAHPFSSPRISRTLRSAAILVAATSTLTAFGATEYGNRWQRHRNTQTATTTTTTATPTPTTTTTTTPTTTTTATPTTTTTATTTATASANNYYVATTGSDSNPGTQAAPFRTIKKAASVVKPGTTVHVAPGTYAETITTTVNGTASARIRYVSDTKWGAKIVPASTAESMWKADGGYTDIDGFQVDGSGSSTATIGMRLTGGNSSIKNSWVHHVGVNAQCNSNGGAGMLADQGRGQTFSNYDFTGNTVHDVGGSCGWFHGIYHSSTGTVKNNMVYASGQGINMGHDSHNVKVVNNTIFGNANYGIWYGGCTEAYTSSNCPISGHEVHNNIIYDNGGGIQGPIASEDGSNSFKNNLVYRNTRNFDLSPNSLNQVSSMPSVDPQFTNYIRTGGGNYHLKSTSPAIDKGLATNAPLIDLDGTPRPRGAAVDIGAYEY</sequence>
<feature type="domain" description="Right handed beta helix" evidence="11">
    <location>
        <begin position="212"/>
        <end position="333"/>
    </location>
</feature>
<comment type="subcellular location">
    <subcellularLocation>
        <location evidence="2">Secreted</location>
    </subcellularLocation>
</comment>
<organism evidence="12">
    <name type="scientific">Polaromonas hydrogenivorans</name>
    <dbReference type="NCBI Taxonomy" id="335476"/>
    <lineage>
        <taxon>Bacteria</taxon>
        <taxon>Pseudomonadati</taxon>
        <taxon>Pseudomonadota</taxon>
        <taxon>Betaproteobacteria</taxon>
        <taxon>Burkholderiales</taxon>
        <taxon>Comamonadaceae</taxon>
        <taxon>Polaromonas</taxon>
    </lineage>
</organism>
<accession>A0AAU7LW90</accession>
<dbReference type="InterPro" id="IPR011050">
    <property type="entry name" value="Pectin_lyase_fold/virulence"/>
</dbReference>
<dbReference type="InterPro" id="IPR059226">
    <property type="entry name" value="Choice_anch_Q_dom"/>
</dbReference>
<evidence type="ECO:0000259" key="10">
    <source>
        <dbReference type="Pfam" id="PF07602"/>
    </source>
</evidence>
<dbReference type="GO" id="GO:0005576">
    <property type="term" value="C:extracellular region"/>
    <property type="evidence" value="ECO:0007669"/>
    <property type="project" value="UniProtKB-SubCell"/>
</dbReference>
<dbReference type="InterPro" id="IPR006626">
    <property type="entry name" value="PbH1"/>
</dbReference>
<feature type="domain" description="DUF1565" evidence="10">
    <location>
        <begin position="113"/>
        <end position="153"/>
    </location>
</feature>
<protein>
    <submittedName>
        <fullName evidence="12">Choice-of-anchor Q domain-containing protein</fullName>
    </submittedName>
</protein>
<evidence type="ECO:0000256" key="7">
    <source>
        <dbReference type="ARBA" id="ARBA00023239"/>
    </source>
</evidence>
<dbReference type="Gene3D" id="2.160.20.10">
    <property type="entry name" value="Single-stranded right-handed beta-helix, Pectin lyase-like"/>
    <property type="match status" value="1"/>
</dbReference>
<dbReference type="InterPro" id="IPR011459">
    <property type="entry name" value="DUF1565"/>
</dbReference>
<comment type="cofactor">
    <cofactor evidence="1">
        <name>Ca(2+)</name>
        <dbReference type="ChEBI" id="CHEBI:29108"/>
    </cofactor>
</comment>
<evidence type="ECO:0000256" key="6">
    <source>
        <dbReference type="ARBA" id="ARBA00022837"/>
    </source>
</evidence>
<evidence type="ECO:0000259" key="11">
    <source>
        <dbReference type="Pfam" id="PF13229"/>
    </source>
</evidence>
<feature type="compositionally biased region" description="Low complexity" evidence="9">
    <location>
        <begin position="63"/>
        <end position="94"/>
    </location>
</feature>
<dbReference type="AlphaFoldDB" id="A0AAU7LW90"/>
<keyword evidence="6" id="KW-0106">Calcium</keyword>
<evidence type="ECO:0000256" key="2">
    <source>
        <dbReference type="ARBA" id="ARBA00004613"/>
    </source>
</evidence>
<feature type="region of interest" description="Disordered" evidence="9">
    <location>
        <begin position="60"/>
        <end position="94"/>
    </location>
</feature>